<dbReference type="Proteomes" id="UP000240760">
    <property type="component" value="Unassembled WGS sequence"/>
</dbReference>
<dbReference type="EMBL" id="KZ679128">
    <property type="protein sequence ID" value="PTB79260.1"/>
    <property type="molecule type" value="Genomic_DNA"/>
</dbReference>
<gene>
    <name evidence="2" type="ORF">M440DRAFT_1460870</name>
</gene>
<evidence type="ECO:0000256" key="1">
    <source>
        <dbReference type="SAM" id="MobiDB-lite"/>
    </source>
</evidence>
<evidence type="ECO:0000313" key="3">
    <source>
        <dbReference type="Proteomes" id="UP000240760"/>
    </source>
</evidence>
<proteinExistence type="predicted"/>
<reference evidence="2 3" key="1">
    <citation type="submission" date="2016-07" db="EMBL/GenBank/DDBJ databases">
        <title>Multiple horizontal gene transfer events from other fungi enriched the ability of initially mycotrophic Trichoderma (Ascomycota) to feed on dead plant biomass.</title>
        <authorList>
            <consortium name="DOE Joint Genome Institute"/>
            <person name="Aerts A."/>
            <person name="Atanasova L."/>
            <person name="Chenthamara K."/>
            <person name="Zhang J."/>
            <person name="Grujic M."/>
            <person name="Henrissat B."/>
            <person name="Kuo A."/>
            <person name="Salamov A."/>
            <person name="Lipzen A."/>
            <person name="Labutti K."/>
            <person name="Barry K."/>
            <person name="Miao Y."/>
            <person name="Rahimi M.J."/>
            <person name="Shen Q."/>
            <person name="Grigoriev I.V."/>
            <person name="Kubicek C.P."/>
            <person name="Druzhinina I.S."/>
        </authorList>
    </citation>
    <scope>NUCLEOTIDE SEQUENCE [LARGE SCALE GENOMIC DNA]</scope>
    <source>
        <strain evidence="2 3">ATCC 18648</strain>
    </source>
</reference>
<dbReference type="OrthoDB" id="4899552at2759"/>
<organism evidence="2 3">
    <name type="scientific">Trichoderma longibrachiatum ATCC 18648</name>
    <dbReference type="NCBI Taxonomy" id="983965"/>
    <lineage>
        <taxon>Eukaryota</taxon>
        <taxon>Fungi</taxon>
        <taxon>Dikarya</taxon>
        <taxon>Ascomycota</taxon>
        <taxon>Pezizomycotina</taxon>
        <taxon>Sordariomycetes</taxon>
        <taxon>Hypocreomycetidae</taxon>
        <taxon>Hypocreales</taxon>
        <taxon>Hypocreaceae</taxon>
        <taxon>Trichoderma</taxon>
    </lineage>
</organism>
<feature type="region of interest" description="Disordered" evidence="1">
    <location>
        <begin position="1"/>
        <end position="51"/>
    </location>
</feature>
<feature type="region of interest" description="Disordered" evidence="1">
    <location>
        <begin position="67"/>
        <end position="97"/>
    </location>
</feature>
<accession>A0A2T4CCI0</accession>
<keyword evidence="3" id="KW-1185">Reference proteome</keyword>
<evidence type="ECO:0000313" key="2">
    <source>
        <dbReference type="EMBL" id="PTB79260.1"/>
    </source>
</evidence>
<protein>
    <submittedName>
        <fullName evidence="2">Uncharacterized protein</fullName>
    </submittedName>
</protein>
<feature type="compositionally biased region" description="Polar residues" evidence="1">
    <location>
        <begin position="84"/>
        <end position="97"/>
    </location>
</feature>
<name>A0A2T4CCI0_TRILO</name>
<sequence length="247" mass="27384">MTKRVRSECRPVDARPEPLKGVDAPDNRPRHAEGSRRFAQDLPHMAGASGERPWIPWFLSQRNTGLQGSKNAVSTHDDDGAPATDSSSAECESARNSHFANSAKQNPAMYNDDAYIFDAPYIAMATAASSPIEQTGSPASSTPSSRDIDHSCDLEALALRLLWQNQIQELRYRRATQIQDQEQARLPAHNFAQPAGRREPRPSDVVDGERLDRIMSDLDKLGTRLREDARKQLDVINDDNAALPLCL</sequence>
<feature type="compositionally biased region" description="Basic and acidic residues" evidence="1">
    <location>
        <begin position="1"/>
        <end position="39"/>
    </location>
</feature>
<dbReference type="AlphaFoldDB" id="A0A2T4CCI0"/>